<dbReference type="InterPro" id="IPR024452">
    <property type="entry name" value="DUF3876"/>
</dbReference>
<dbReference type="EMBL" id="JACSPP010000005">
    <property type="protein sequence ID" value="MBD8039382.1"/>
    <property type="molecule type" value="Genomic_DNA"/>
</dbReference>
<comment type="caution">
    <text evidence="1">The sequence shown here is derived from an EMBL/GenBank/DDBJ whole genome shotgun (WGS) entry which is preliminary data.</text>
</comment>
<accession>A0ABR8Y589</accession>
<dbReference type="Proteomes" id="UP000620874">
    <property type="component" value="Unassembled WGS sequence"/>
</dbReference>
<name>A0ABR8Y589_9BACT</name>
<dbReference type="RefSeq" id="WP_087210234.1">
    <property type="nucleotide sequence ID" value="NZ_JACSPP010000005.1"/>
</dbReference>
<evidence type="ECO:0000313" key="1">
    <source>
        <dbReference type="EMBL" id="MBD8039382.1"/>
    </source>
</evidence>
<evidence type="ECO:0000313" key="2">
    <source>
        <dbReference type="Proteomes" id="UP000620874"/>
    </source>
</evidence>
<protein>
    <submittedName>
        <fullName evidence="1">DUF3876 domain-containing protein</fullName>
    </submittedName>
</protein>
<keyword evidence="2" id="KW-1185">Reference proteome</keyword>
<sequence length="93" mass="10943">MEYATLFPLDRICGRWKSRGKSPPVRVYREGRTYRIALAYRWGAVLTATLYRNGQGTWAELPERVQVAYDEDNERLVLASEGVYVRDCKEYEY</sequence>
<proteinExistence type="predicted"/>
<dbReference type="Pfam" id="PF12992">
    <property type="entry name" value="DUF3876"/>
    <property type="match status" value="1"/>
</dbReference>
<reference evidence="1 2" key="1">
    <citation type="submission" date="2020-08" db="EMBL/GenBank/DDBJ databases">
        <title>A Genomic Blueprint of the Chicken Gut Microbiome.</title>
        <authorList>
            <person name="Gilroy R."/>
            <person name="Ravi A."/>
            <person name="Getino M."/>
            <person name="Pursley I."/>
            <person name="Horton D.L."/>
            <person name="Alikhan N.-F."/>
            <person name="Baker D."/>
            <person name="Gharbi K."/>
            <person name="Hall N."/>
            <person name="Watson M."/>
            <person name="Adriaenssens E.M."/>
            <person name="Foster-Nyarko E."/>
            <person name="Jarju S."/>
            <person name="Secka A."/>
            <person name="Antonio M."/>
            <person name="Oren A."/>
            <person name="Chaudhuri R."/>
            <person name="La Ragione R.M."/>
            <person name="Hildebrand F."/>
            <person name="Pallen M.J."/>
        </authorList>
    </citation>
    <scope>NUCLEOTIDE SEQUENCE [LARGE SCALE GENOMIC DNA]</scope>
    <source>
        <strain evidence="1 2">Sa1CVN1</strain>
    </source>
</reference>
<organism evidence="1 2">
    <name type="scientific">Phocaeicola intestinalis</name>
    <dbReference type="NCBI Taxonomy" id="2762212"/>
    <lineage>
        <taxon>Bacteria</taxon>
        <taxon>Pseudomonadati</taxon>
        <taxon>Bacteroidota</taxon>
        <taxon>Bacteroidia</taxon>
        <taxon>Bacteroidales</taxon>
        <taxon>Bacteroidaceae</taxon>
        <taxon>Phocaeicola</taxon>
    </lineage>
</organism>
<gene>
    <name evidence="1" type="ORF">H9625_02760</name>
</gene>